<dbReference type="PROSITE" id="PS00635">
    <property type="entry name" value="PILI_CHAPERONE"/>
    <property type="match status" value="1"/>
</dbReference>
<reference evidence="13" key="1">
    <citation type="submission" date="2008-04" db="EMBL/GenBank/DDBJ databases">
        <title>Complete sequence of plasmid 1 of Burkholderia ambifaria MC40-6.</title>
        <authorList>
            <person name="Copeland A."/>
            <person name="Lucas S."/>
            <person name="Lapidus A."/>
            <person name="Glavina del Rio T."/>
            <person name="Dalin E."/>
            <person name="Tice H."/>
            <person name="Pitluck S."/>
            <person name="Chain P."/>
            <person name="Malfatti S."/>
            <person name="Shin M."/>
            <person name="Vergez L."/>
            <person name="Lang D."/>
            <person name="Schmutz J."/>
            <person name="Larimer F."/>
            <person name="Land M."/>
            <person name="Hauser L."/>
            <person name="Kyrpides N."/>
            <person name="Lykidis A."/>
            <person name="Ramette A."/>
            <person name="Konstantinidis K."/>
            <person name="Tiedje J."/>
            <person name="Richardson P."/>
        </authorList>
    </citation>
    <scope>NUCLEOTIDE SEQUENCE [LARGE SCALE GENOMIC DNA]</scope>
    <source>
        <strain evidence="13">MC40-6</strain>
        <plasmid evidence="13">Plasmid pBMC401</plasmid>
    </source>
</reference>
<dbReference type="Proteomes" id="UP000001680">
    <property type="component" value="Plasmid pBMC401"/>
</dbReference>
<dbReference type="InterPro" id="IPR018046">
    <property type="entry name" value="Pili_assmbl_chaperone_CS"/>
</dbReference>
<evidence type="ECO:0000256" key="9">
    <source>
        <dbReference type="SAM" id="SignalP"/>
    </source>
</evidence>
<dbReference type="Gene3D" id="2.60.40.10">
    <property type="entry name" value="Immunoglobulins"/>
    <property type="match status" value="2"/>
</dbReference>
<dbReference type="SUPFAM" id="SSF49584">
    <property type="entry name" value="Periplasmic chaperone C-domain"/>
    <property type="match status" value="1"/>
</dbReference>
<evidence type="ECO:0000256" key="5">
    <source>
        <dbReference type="ARBA" id="ARBA00022764"/>
    </source>
</evidence>
<dbReference type="HOGENOM" id="CLU_070768_0_2_4"/>
<dbReference type="PRINTS" id="PR00969">
    <property type="entry name" value="CHAPERONPILI"/>
</dbReference>
<geneLocation type="plasmid" evidence="12 13">
    <name>pBMC401</name>
</geneLocation>
<evidence type="ECO:0000313" key="13">
    <source>
        <dbReference type="Proteomes" id="UP000001680"/>
    </source>
</evidence>
<dbReference type="GO" id="GO:0071555">
    <property type="term" value="P:cell wall organization"/>
    <property type="evidence" value="ECO:0007669"/>
    <property type="project" value="InterPro"/>
</dbReference>
<evidence type="ECO:0000256" key="8">
    <source>
        <dbReference type="RuleBase" id="RU003918"/>
    </source>
</evidence>
<feature type="domain" description="Pili assembly chaperone C-terminal" evidence="11">
    <location>
        <begin position="180"/>
        <end position="243"/>
    </location>
</feature>
<keyword evidence="6 8" id="KW-0143">Chaperone</keyword>
<keyword evidence="5" id="KW-0574">Periplasm</keyword>
<dbReference type="Pfam" id="PF00345">
    <property type="entry name" value="PapD_N"/>
    <property type="match status" value="1"/>
</dbReference>
<dbReference type="OrthoDB" id="9131059at2"/>
<evidence type="ECO:0000256" key="7">
    <source>
        <dbReference type="ARBA" id="ARBA00023319"/>
    </source>
</evidence>
<dbReference type="InterPro" id="IPR008962">
    <property type="entry name" value="PapD-like_sf"/>
</dbReference>
<dbReference type="InterPro" id="IPR050643">
    <property type="entry name" value="Periplasmic_pilus_chap"/>
</dbReference>
<keyword evidence="4 9" id="KW-0732">Signal</keyword>
<evidence type="ECO:0000256" key="1">
    <source>
        <dbReference type="ARBA" id="ARBA00004418"/>
    </source>
</evidence>
<dbReference type="AlphaFoldDB" id="B1Z6H6"/>
<evidence type="ECO:0000259" key="11">
    <source>
        <dbReference type="Pfam" id="PF02753"/>
    </source>
</evidence>
<comment type="similarity">
    <text evidence="2 8">Belongs to the periplasmic pilus chaperone family.</text>
</comment>
<dbReference type="GO" id="GO:0030288">
    <property type="term" value="C:outer membrane-bounded periplasmic space"/>
    <property type="evidence" value="ECO:0007669"/>
    <property type="project" value="InterPro"/>
</dbReference>
<feature type="chain" id="PRO_5002773873" evidence="9">
    <location>
        <begin position="29"/>
        <end position="250"/>
    </location>
</feature>
<dbReference type="InterPro" id="IPR001829">
    <property type="entry name" value="Pili_assmbl_chaperone_bac"/>
</dbReference>
<protein>
    <submittedName>
        <fullName evidence="12">Pili assembly chaperone, N-terminal</fullName>
    </submittedName>
</protein>
<feature type="domain" description="Pili assembly chaperone N-terminal" evidence="10">
    <location>
        <begin position="29"/>
        <end position="151"/>
    </location>
</feature>
<accession>B1Z6H6</accession>
<gene>
    <name evidence="12" type="ordered locus">BamMC406_6637</name>
</gene>
<feature type="signal peptide" evidence="9">
    <location>
        <begin position="1"/>
        <end position="28"/>
    </location>
</feature>
<dbReference type="RefSeq" id="WP_012367287.1">
    <property type="nucleotide sequence ID" value="NC_010553.1"/>
</dbReference>
<keyword evidence="7" id="KW-0393">Immunoglobulin domain</keyword>
<evidence type="ECO:0000256" key="4">
    <source>
        <dbReference type="ARBA" id="ARBA00022729"/>
    </source>
</evidence>
<dbReference type="EMBL" id="CP001028">
    <property type="protein sequence ID" value="ACB69053.1"/>
    <property type="molecule type" value="Genomic_DNA"/>
</dbReference>
<dbReference type="InterPro" id="IPR013783">
    <property type="entry name" value="Ig-like_fold"/>
</dbReference>
<evidence type="ECO:0000256" key="3">
    <source>
        <dbReference type="ARBA" id="ARBA00022558"/>
    </source>
</evidence>
<evidence type="ECO:0000256" key="6">
    <source>
        <dbReference type="ARBA" id="ARBA00023186"/>
    </source>
</evidence>
<dbReference type="PANTHER" id="PTHR30251:SF2">
    <property type="entry name" value="FIMBRIAL CHAPERONE YADV-RELATED"/>
    <property type="match status" value="1"/>
</dbReference>
<dbReference type="InterPro" id="IPR016147">
    <property type="entry name" value="Pili_assmbl_chaperone_N"/>
</dbReference>
<dbReference type="KEGG" id="bac:BamMC406_6637"/>
<name>B1Z6H6_BURA4</name>
<keyword evidence="12" id="KW-0614">Plasmid</keyword>
<comment type="subcellular location">
    <subcellularLocation>
        <location evidence="1 8">Periplasm</location>
    </subcellularLocation>
</comment>
<evidence type="ECO:0000259" key="10">
    <source>
        <dbReference type="Pfam" id="PF00345"/>
    </source>
</evidence>
<keyword evidence="3" id="KW-1029">Fimbrium biogenesis</keyword>
<evidence type="ECO:0000313" key="12">
    <source>
        <dbReference type="EMBL" id="ACB69053.1"/>
    </source>
</evidence>
<dbReference type="Pfam" id="PF02753">
    <property type="entry name" value="PapD_C"/>
    <property type="match status" value="1"/>
</dbReference>
<organism evidence="12 13">
    <name type="scientific">Burkholderia ambifaria (strain MC40-6)</name>
    <dbReference type="NCBI Taxonomy" id="398577"/>
    <lineage>
        <taxon>Bacteria</taxon>
        <taxon>Pseudomonadati</taxon>
        <taxon>Pseudomonadota</taxon>
        <taxon>Betaproteobacteria</taxon>
        <taxon>Burkholderiales</taxon>
        <taxon>Burkholderiaceae</taxon>
        <taxon>Burkholderia</taxon>
        <taxon>Burkholderia cepacia complex</taxon>
    </lineage>
</organism>
<dbReference type="SUPFAM" id="SSF49354">
    <property type="entry name" value="PapD-like"/>
    <property type="match status" value="1"/>
</dbReference>
<dbReference type="InterPro" id="IPR016148">
    <property type="entry name" value="Pili_assmbl_chaperone_C"/>
</dbReference>
<dbReference type="FunFam" id="2.60.40.10:FF:000458">
    <property type="entry name" value="Molecular chaperone FimC"/>
    <property type="match status" value="1"/>
</dbReference>
<evidence type="ECO:0000256" key="2">
    <source>
        <dbReference type="ARBA" id="ARBA00007399"/>
    </source>
</evidence>
<sequence length="250" mass="26729">MSFRRFWQNSVVAVFCAASLGAAAPSQAGVVVSATRVVYSSDSREVSVRLTNEGGSPVLVQTWLDTGDEAAKPEALQVPFTLAPPVFRMNPGRGQTIRMMYTKEPLPQDRETVFWLNVLEIPPKVKGADGANHLQVAFRSRIKVFFRPKGLAGTPDEAPSKVIWSVVPMSDGGGYGLKATNPTPYAVSYGKVSLESGGQSLEAQSTMVLPDTSRVFPLTGGKGRPSGGAKVSYQYIDDFGAVRDGSSVVN</sequence>
<dbReference type="PANTHER" id="PTHR30251">
    <property type="entry name" value="PILUS ASSEMBLY CHAPERONE"/>
    <property type="match status" value="1"/>
</dbReference>
<proteinExistence type="inferred from homology"/>
<dbReference type="InterPro" id="IPR036316">
    <property type="entry name" value="Pili_assmbl_chap_C_dom_sf"/>
</dbReference>